<dbReference type="Proteomes" id="UP000298416">
    <property type="component" value="Unassembled WGS sequence"/>
</dbReference>
<evidence type="ECO:0000313" key="3">
    <source>
        <dbReference type="Proteomes" id="UP000298416"/>
    </source>
</evidence>
<dbReference type="InterPro" id="IPR008906">
    <property type="entry name" value="HATC_C_dom"/>
</dbReference>
<comment type="caution">
    <text evidence="2">The sequence shown here is derived from an EMBL/GenBank/DDBJ whole genome shotgun (WGS) entry which is preliminary data.</text>
</comment>
<dbReference type="GO" id="GO:0046983">
    <property type="term" value="F:protein dimerization activity"/>
    <property type="evidence" value="ECO:0007669"/>
    <property type="project" value="InterPro"/>
</dbReference>
<evidence type="ECO:0000259" key="1">
    <source>
        <dbReference type="Pfam" id="PF05699"/>
    </source>
</evidence>
<dbReference type="PANTHER" id="PTHR23272:SF166">
    <property type="entry name" value="ZINC FINGER BED DOMAIN-CONTAINING PROTEIN RICESLEEPER 2-LIKE ISOFORM X1"/>
    <property type="match status" value="1"/>
</dbReference>
<reference evidence="2" key="1">
    <citation type="submission" date="2018-01" db="EMBL/GenBank/DDBJ databases">
        <authorList>
            <person name="Mao J.F."/>
        </authorList>
    </citation>
    <scope>NUCLEOTIDE SEQUENCE</scope>
    <source>
        <strain evidence="2">Huo1</strain>
        <tissue evidence="2">Leaf</tissue>
    </source>
</reference>
<organism evidence="2">
    <name type="scientific">Salvia splendens</name>
    <name type="common">Scarlet sage</name>
    <dbReference type="NCBI Taxonomy" id="180675"/>
    <lineage>
        <taxon>Eukaryota</taxon>
        <taxon>Viridiplantae</taxon>
        <taxon>Streptophyta</taxon>
        <taxon>Embryophyta</taxon>
        <taxon>Tracheophyta</taxon>
        <taxon>Spermatophyta</taxon>
        <taxon>Magnoliopsida</taxon>
        <taxon>eudicotyledons</taxon>
        <taxon>Gunneridae</taxon>
        <taxon>Pentapetalae</taxon>
        <taxon>asterids</taxon>
        <taxon>lamiids</taxon>
        <taxon>Lamiales</taxon>
        <taxon>Lamiaceae</taxon>
        <taxon>Nepetoideae</taxon>
        <taxon>Mentheae</taxon>
        <taxon>Salviinae</taxon>
        <taxon>Salvia</taxon>
        <taxon>Salvia subgen. Calosphace</taxon>
        <taxon>core Calosphace</taxon>
    </lineage>
</organism>
<evidence type="ECO:0000313" key="2">
    <source>
        <dbReference type="EMBL" id="KAG6430944.1"/>
    </source>
</evidence>
<keyword evidence="3" id="KW-1185">Reference proteome</keyword>
<dbReference type="EMBL" id="PNBA02000003">
    <property type="protein sequence ID" value="KAG6430944.1"/>
    <property type="molecule type" value="Genomic_DNA"/>
</dbReference>
<dbReference type="Pfam" id="PF05699">
    <property type="entry name" value="Dimer_Tnp_hAT"/>
    <property type="match status" value="1"/>
</dbReference>
<dbReference type="PANTHER" id="PTHR23272">
    <property type="entry name" value="BED FINGER-RELATED"/>
    <property type="match status" value="1"/>
</dbReference>
<protein>
    <recommendedName>
        <fullName evidence="1">HAT C-terminal dimerisation domain-containing protein</fullName>
    </recommendedName>
</protein>
<dbReference type="SUPFAM" id="SSF53098">
    <property type="entry name" value="Ribonuclease H-like"/>
    <property type="match status" value="1"/>
</dbReference>
<dbReference type="InterPro" id="IPR012337">
    <property type="entry name" value="RNaseH-like_sf"/>
</dbReference>
<proteinExistence type="predicted"/>
<dbReference type="AlphaFoldDB" id="A0A8X8YGC7"/>
<reference evidence="2" key="2">
    <citation type="submission" date="2020-08" db="EMBL/GenBank/DDBJ databases">
        <title>Plant Genome Project.</title>
        <authorList>
            <person name="Zhang R.-G."/>
        </authorList>
    </citation>
    <scope>NUCLEOTIDE SEQUENCE</scope>
    <source>
        <strain evidence="2">Huo1</strain>
        <tissue evidence="2">Leaf</tissue>
    </source>
</reference>
<sequence length="154" mass="17841">MKMYTLLYDEYKKRGVGEFLFKVPQASSGSSSSQVRELEFMDKEEVRREEMNHALNWDEDDFVIYKNLIGATYEEKSPLDIYLEEGLMAENVELDLLKYWRENASRFGELSRMACDVLSIPITTRGYSNNYELDANDPVDASNVLDGEERHSNA</sequence>
<name>A0A8X8YGC7_SALSN</name>
<accession>A0A8X8YGC7</accession>
<gene>
    <name evidence="2" type="ORF">SASPL_109018</name>
</gene>
<feature type="domain" description="HAT C-terminal dimerisation" evidence="1">
    <location>
        <begin position="79"/>
        <end position="124"/>
    </location>
</feature>